<keyword evidence="4" id="KW-1185">Reference proteome</keyword>
<dbReference type="Proteomes" id="UP000656042">
    <property type="component" value="Unassembled WGS sequence"/>
</dbReference>
<dbReference type="EMBL" id="BMMX01000001">
    <property type="protein sequence ID" value="GGK71792.1"/>
    <property type="molecule type" value="Genomic_DNA"/>
</dbReference>
<evidence type="ECO:0000313" key="3">
    <source>
        <dbReference type="EMBL" id="GGK71792.1"/>
    </source>
</evidence>
<gene>
    <name evidence="3" type="ORF">GCM10012284_01850</name>
</gene>
<proteinExistence type="predicted"/>
<feature type="domain" description="SCO6045-like C-terminal" evidence="2">
    <location>
        <begin position="35"/>
        <end position="118"/>
    </location>
</feature>
<dbReference type="AlphaFoldDB" id="A0A8J3FL87"/>
<dbReference type="Pfam" id="PF26136">
    <property type="entry name" value="SCO6045_C"/>
    <property type="match status" value="1"/>
</dbReference>
<evidence type="ECO:0000256" key="1">
    <source>
        <dbReference type="SAM" id="MobiDB-lite"/>
    </source>
</evidence>
<dbReference type="InterPro" id="IPR058711">
    <property type="entry name" value="SCO6045-like_C"/>
</dbReference>
<comment type="caution">
    <text evidence="3">The sequence shown here is derived from an EMBL/GenBank/DDBJ whole genome shotgun (WGS) entry which is preliminary data.</text>
</comment>
<reference evidence="3" key="1">
    <citation type="journal article" date="2014" name="Int. J. Syst. Evol. Microbiol.">
        <title>Complete genome sequence of Corynebacterium casei LMG S-19264T (=DSM 44701T), isolated from a smear-ripened cheese.</title>
        <authorList>
            <consortium name="US DOE Joint Genome Institute (JGI-PGF)"/>
            <person name="Walter F."/>
            <person name="Albersmeier A."/>
            <person name="Kalinowski J."/>
            <person name="Ruckert C."/>
        </authorList>
    </citation>
    <scope>NUCLEOTIDE SEQUENCE</scope>
    <source>
        <strain evidence="3">CGMCC 4.7299</strain>
    </source>
</reference>
<sequence>MSDLTPAGRGATGVPDPATGRPARAGGAQARPGLAARQAALVDALTRGAPVPAGFDARRVEIARVALLRKRAGEVARHWPMMAAGLGPGWLPAFSAWAAARPTRGSLRDGWDLARELLARRTLPEMAAPELAVREATLRYDIGGLRPRRAPAVRRVAGSVAVQAAGRVTVFRVPERPAGRTR</sequence>
<dbReference type="RefSeq" id="WP_229715313.1">
    <property type="nucleotide sequence ID" value="NZ_BMMX01000001.1"/>
</dbReference>
<feature type="compositionally biased region" description="Low complexity" evidence="1">
    <location>
        <begin position="20"/>
        <end position="32"/>
    </location>
</feature>
<feature type="region of interest" description="Disordered" evidence="1">
    <location>
        <begin position="1"/>
        <end position="32"/>
    </location>
</feature>
<protein>
    <recommendedName>
        <fullName evidence="2">SCO6045-like C-terminal domain-containing protein</fullName>
    </recommendedName>
</protein>
<reference evidence="3" key="2">
    <citation type="submission" date="2020-09" db="EMBL/GenBank/DDBJ databases">
        <authorList>
            <person name="Sun Q."/>
            <person name="Zhou Y."/>
        </authorList>
    </citation>
    <scope>NUCLEOTIDE SEQUENCE</scope>
    <source>
        <strain evidence="3">CGMCC 4.7299</strain>
    </source>
</reference>
<name>A0A8J3FL87_9ACTN</name>
<organism evidence="3 4">
    <name type="scientific">Mangrovihabitans endophyticus</name>
    <dbReference type="NCBI Taxonomy" id="1751298"/>
    <lineage>
        <taxon>Bacteria</taxon>
        <taxon>Bacillati</taxon>
        <taxon>Actinomycetota</taxon>
        <taxon>Actinomycetes</taxon>
        <taxon>Micromonosporales</taxon>
        <taxon>Micromonosporaceae</taxon>
        <taxon>Mangrovihabitans</taxon>
    </lineage>
</organism>
<evidence type="ECO:0000313" key="4">
    <source>
        <dbReference type="Proteomes" id="UP000656042"/>
    </source>
</evidence>
<accession>A0A8J3FL87</accession>
<evidence type="ECO:0000259" key="2">
    <source>
        <dbReference type="Pfam" id="PF26136"/>
    </source>
</evidence>